<reference evidence="6" key="1">
    <citation type="journal article" date="2020" name="J. Eukaryot. Microbiol.">
        <title>De novo Sequencing, Assembly and Annotation of the Transcriptome for the Free-Living Testate Amoeba Arcella intermedia.</title>
        <authorList>
            <person name="Ribeiro G.M."/>
            <person name="Porfirio-Sousa A.L."/>
            <person name="Maurer-Alcala X.X."/>
            <person name="Katz L.A."/>
            <person name="Lahr D.J.G."/>
        </authorList>
    </citation>
    <scope>NUCLEOTIDE SEQUENCE</scope>
</reference>
<name>A0A6B2L1Y9_9EUKA</name>
<feature type="domain" description="Cytosol aminopeptidase" evidence="5">
    <location>
        <begin position="176"/>
        <end position="490"/>
    </location>
</feature>
<evidence type="ECO:0000256" key="2">
    <source>
        <dbReference type="ARBA" id="ARBA00022438"/>
    </source>
</evidence>
<dbReference type="Pfam" id="PF00883">
    <property type="entry name" value="Peptidase_M17"/>
    <property type="match status" value="1"/>
</dbReference>
<dbReference type="GO" id="GO:0005737">
    <property type="term" value="C:cytoplasm"/>
    <property type="evidence" value="ECO:0007669"/>
    <property type="project" value="InterPro"/>
</dbReference>
<keyword evidence="4" id="KW-0378">Hydrolase</keyword>
<evidence type="ECO:0000256" key="1">
    <source>
        <dbReference type="ARBA" id="ARBA00009528"/>
    </source>
</evidence>
<dbReference type="GO" id="GO:0006508">
    <property type="term" value="P:proteolysis"/>
    <property type="evidence" value="ECO:0007669"/>
    <property type="project" value="UniProtKB-KW"/>
</dbReference>
<evidence type="ECO:0000313" key="6">
    <source>
        <dbReference type="EMBL" id="NDV30878.1"/>
    </source>
</evidence>
<proteinExistence type="inferred from homology"/>
<dbReference type="Gene3D" id="3.40.630.10">
    <property type="entry name" value="Zn peptidases"/>
    <property type="match status" value="1"/>
</dbReference>
<evidence type="ECO:0000256" key="3">
    <source>
        <dbReference type="ARBA" id="ARBA00022670"/>
    </source>
</evidence>
<accession>A0A6B2L1Y9</accession>
<dbReference type="InterPro" id="IPR011356">
    <property type="entry name" value="Leucine_aapep/pepB"/>
</dbReference>
<evidence type="ECO:0000259" key="5">
    <source>
        <dbReference type="Pfam" id="PF00883"/>
    </source>
</evidence>
<dbReference type="GO" id="GO:0070006">
    <property type="term" value="F:metalloaminopeptidase activity"/>
    <property type="evidence" value="ECO:0007669"/>
    <property type="project" value="InterPro"/>
</dbReference>
<keyword evidence="3" id="KW-0645">Protease</keyword>
<dbReference type="InterPro" id="IPR000819">
    <property type="entry name" value="Peptidase_M17_C"/>
</dbReference>
<protein>
    <recommendedName>
        <fullName evidence="5">Cytosol aminopeptidase domain-containing protein</fullName>
    </recommendedName>
</protein>
<dbReference type="EMBL" id="GIBP01001909">
    <property type="protein sequence ID" value="NDV30878.1"/>
    <property type="molecule type" value="Transcribed_RNA"/>
</dbReference>
<dbReference type="PRINTS" id="PR00481">
    <property type="entry name" value="LAMNOPPTDASE"/>
</dbReference>
<keyword evidence="2" id="KW-0031">Aminopeptidase</keyword>
<comment type="similarity">
    <text evidence="1">Belongs to the peptidase M17 family.</text>
</comment>
<dbReference type="PANTHER" id="PTHR11963">
    <property type="entry name" value="LEUCINE AMINOPEPTIDASE-RELATED"/>
    <property type="match status" value="1"/>
</dbReference>
<sequence length="514" mass="55355">MIAVQDWKAANEFDSTIVLLFSLEDEYPGKEEALQASKVDNVVGKGVTIHQAAVPGGRVILGPLGELNGDLDDVRNFAETARTAVSRAKSAGSTAPLLVFSRAPDTSKFPEYANALQVSVLGIFQELYVGLQAREAKGKEKVETIRKIGIYYPALPFDKLQSMLQLVWNLEAGKRLARDLGDGDPERMAPVNFADFVVASFKGSPVKVTVKSDRELLEKEYPLLMSVARGSRNVGRHLPRVIHLEYIPEGEVKETLYLVGKGVTYDTGGLDLKVGGIMAGMSRDKCGASNVAGILLLVGLLKPKNIKVVAELGVVRNTIGSESYAADEVITGHSGARVKTMNTDAEGRYVLADCLSHLRTEAIETKAPNPKFFTFATLTGHVVQSIGAYTAIIDNGPAVAIGQSVFIKKNGEMWGDASETSFIRKEDLKGITKSDPSFDVLQMSTGKGRGHQYASLFLAIASGLNKHGKDSTQPFPYSHFDIAGSAVENCDFQFGKVTASGLTAFAASYIFPNL</sequence>
<organism evidence="6">
    <name type="scientific">Arcella intermedia</name>
    <dbReference type="NCBI Taxonomy" id="1963864"/>
    <lineage>
        <taxon>Eukaryota</taxon>
        <taxon>Amoebozoa</taxon>
        <taxon>Tubulinea</taxon>
        <taxon>Elardia</taxon>
        <taxon>Arcellinida</taxon>
        <taxon>Sphaerothecina</taxon>
        <taxon>Arcellidae</taxon>
        <taxon>Arcella</taxon>
    </lineage>
</organism>
<dbReference type="AlphaFoldDB" id="A0A6B2L1Y9"/>
<evidence type="ECO:0000256" key="4">
    <source>
        <dbReference type="ARBA" id="ARBA00022801"/>
    </source>
</evidence>
<dbReference type="GO" id="GO:0030145">
    <property type="term" value="F:manganese ion binding"/>
    <property type="evidence" value="ECO:0007669"/>
    <property type="project" value="InterPro"/>
</dbReference>
<dbReference type="PANTHER" id="PTHR11963:SF48">
    <property type="entry name" value="DIPEPTIDASE B, ISOFORM A"/>
    <property type="match status" value="1"/>
</dbReference>
<dbReference type="SUPFAM" id="SSF53187">
    <property type="entry name" value="Zn-dependent exopeptidases"/>
    <property type="match status" value="1"/>
</dbReference>